<accession>A0ABU9KEH4</accession>
<dbReference type="InterPro" id="IPR011528">
    <property type="entry name" value="NERD"/>
</dbReference>
<reference evidence="2 3" key="1">
    <citation type="submission" date="2024-04" db="EMBL/GenBank/DDBJ databases">
        <title>Bacillus oryzaecorticis sp. nov., a moderately halophilic bacterium isolated from rice husks.</title>
        <authorList>
            <person name="Zhu H.-S."/>
        </authorList>
    </citation>
    <scope>NUCLEOTIDE SEQUENCE [LARGE SCALE GENOMIC DNA]</scope>
    <source>
        <strain evidence="2 3">ZC255</strain>
    </source>
</reference>
<comment type="caution">
    <text evidence="2">The sequence shown here is derived from an EMBL/GenBank/DDBJ whole genome shotgun (WGS) entry which is preliminary data.</text>
</comment>
<protein>
    <submittedName>
        <fullName evidence="2">Nuclease-related domain-containing protein</fullName>
    </submittedName>
</protein>
<name>A0ABU9KEH4_9BACI</name>
<dbReference type="RefSeq" id="WP_341986055.1">
    <property type="nucleotide sequence ID" value="NZ_JBBYAF010000057.1"/>
</dbReference>
<gene>
    <name evidence="2" type="ORF">AAEO50_19675</name>
</gene>
<evidence type="ECO:0000313" key="2">
    <source>
        <dbReference type="EMBL" id="MEL3974515.1"/>
    </source>
</evidence>
<evidence type="ECO:0000313" key="3">
    <source>
        <dbReference type="Proteomes" id="UP001389717"/>
    </source>
</evidence>
<dbReference type="PROSITE" id="PS50965">
    <property type="entry name" value="NERD"/>
    <property type="match status" value="1"/>
</dbReference>
<proteinExistence type="predicted"/>
<sequence length="321" mass="37285">MIVKSKQTPPLILKLQALSSRILPHHIKHSFIKDDLARYLAGFKGEKSIEYYLSFLPDEEYYIFHDIRLFDGEHFFQLDALILTKRLFCILEIKNLAGIIEFDKDFNQIIQIKNGQEKAYPDPTTQLQRQKSQLNTWLKRNNLPQLPMQGFVVFSNPQTVIKSNDKFTKNIVIKNHTLSSKISDLQDLQEHQKTDILTQKDIKRIIRIVMKLDTPLDNSIIEQYQLSRGDIVKGVFCEVCKHIPLQRIHGYWYCSHCTIKSKDAHLAALKDYQLLFGELITSNQLKEFLQINCSSLATRILKSVSSSMEGEKKGRVYTLTK</sequence>
<keyword evidence="3" id="KW-1185">Reference proteome</keyword>
<feature type="domain" description="NERD" evidence="1">
    <location>
        <begin position="41"/>
        <end position="157"/>
    </location>
</feature>
<organism evidence="2 3">
    <name type="scientific">Rossellomorea oryzaecorticis</name>
    <dbReference type="NCBI Taxonomy" id="1396505"/>
    <lineage>
        <taxon>Bacteria</taxon>
        <taxon>Bacillati</taxon>
        <taxon>Bacillota</taxon>
        <taxon>Bacilli</taxon>
        <taxon>Bacillales</taxon>
        <taxon>Bacillaceae</taxon>
        <taxon>Rossellomorea</taxon>
    </lineage>
</organism>
<evidence type="ECO:0000259" key="1">
    <source>
        <dbReference type="PROSITE" id="PS50965"/>
    </source>
</evidence>
<dbReference type="EMBL" id="JBBYAF010000057">
    <property type="protein sequence ID" value="MEL3974515.1"/>
    <property type="molecule type" value="Genomic_DNA"/>
</dbReference>
<dbReference type="Proteomes" id="UP001389717">
    <property type="component" value="Unassembled WGS sequence"/>
</dbReference>
<dbReference type="Pfam" id="PF08378">
    <property type="entry name" value="NERD"/>
    <property type="match status" value="1"/>
</dbReference>